<name>A0ABW1NS69_9ACTN</name>
<reference evidence="4" key="1">
    <citation type="journal article" date="2019" name="Int. J. Syst. Evol. Microbiol.">
        <title>The Global Catalogue of Microorganisms (GCM) 10K type strain sequencing project: providing services to taxonomists for standard genome sequencing and annotation.</title>
        <authorList>
            <consortium name="The Broad Institute Genomics Platform"/>
            <consortium name="The Broad Institute Genome Sequencing Center for Infectious Disease"/>
            <person name="Wu L."/>
            <person name="Ma J."/>
        </authorList>
    </citation>
    <scope>NUCLEOTIDE SEQUENCE [LARGE SCALE GENOMIC DNA]</scope>
    <source>
        <strain evidence="4">JCM 30346</strain>
    </source>
</reference>
<dbReference type="Pfam" id="PF00350">
    <property type="entry name" value="Dynamin_N"/>
    <property type="match status" value="1"/>
</dbReference>
<feature type="compositionally biased region" description="Low complexity" evidence="1">
    <location>
        <begin position="104"/>
        <end position="115"/>
    </location>
</feature>
<feature type="region of interest" description="Disordered" evidence="1">
    <location>
        <begin position="1"/>
        <end position="298"/>
    </location>
</feature>
<accession>A0ABW1NS69</accession>
<evidence type="ECO:0000313" key="3">
    <source>
        <dbReference type="EMBL" id="MFC6086199.1"/>
    </source>
</evidence>
<dbReference type="InterPro" id="IPR005662">
    <property type="entry name" value="GTPase_Era-like"/>
</dbReference>
<protein>
    <submittedName>
        <fullName evidence="3">GTPase</fullName>
    </submittedName>
</protein>
<feature type="compositionally biased region" description="Low complexity" evidence="1">
    <location>
        <begin position="187"/>
        <end position="207"/>
    </location>
</feature>
<comment type="caution">
    <text evidence="3">The sequence shown here is derived from an EMBL/GenBank/DDBJ whole genome shotgun (WGS) entry which is preliminary data.</text>
</comment>
<proteinExistence type="predicted"/>
<feature type="compositionally biased region" description="Basic and acidic residues" evidence="1">
    <location>
        <begin position="9"/>
        <end position="20"/>
    </location>
</feature>
<dbReference type="EMBL" id="JBHSRF010000080">
    <property type="protein sequence ID" value="MFC6086199.1"/>
    <property type="molecule type" value="Genomic_DNA"/>
</dbReference>
<dbReference type="Proteomes" id="UP001596137">
    <property type="component" value="Unassembled WGS sequence"/>
</dbReference>
<evidence type="ECO:0000256" key="1">
    <source>
        <dbReference type="SAM" id="MobiDB-lite"/>
    </source>
</evidence>
<dbReference type="InterPro" id="IPR045063">
    <property type="entry name" value="Dynamin_N"/>
</dbReference>
<dbReference type="Gene3D" id="3.40.50.300">
    <property type="entry name" value="P-loop containing nucleotide triphosphate hydrolases"/>
    <property type="match status" value="1"/>
</dbReference>
<organism evidence="3 4">
    <name type="scientific">Sphaerisporangium aureirubrum</name>
    <dbReference type="NCBI Taxonomy" id="1544736"/>
    <lineage>
        <taxon>Bacteria</taxon>
        <taxon>Bacillati</taxon>
        <taxon>Actinomycetota</taxon>
        <taxon>Actinomycetes</taxon>
        <taxon>Streptosporangiales</taxon>
        <taxon>Streptosporangiaceae</taxon>
        <taxon>Sphaerisporangium</taxon>
    </lineage>
</organism>
<dbReference type="InterPro" id="IPR027417">
    <property type="entry name" value="P-loop_NTPase"/>
</dbReference>
<dbReference type="SMART" id="SM00382">
    <property type="entry name" value="AAA"/>
    <property type="match status" value="1"/>
</dbReference>
<dbReference type="PANTHER" id="PTHR42698">
    <property type="entry name" value="GTPASE ERA"/>
    <property type="match status" value="1"/>
</dbReference>
<feature type="compositionally biased region" description="Polar residues" evidence="1">
    <location>
        <begin position="222"/>
        <end position="231"/>
    </location>
</feature>
<dbReference type="InterPro" id="IPR003593">
    <property type="entry name" value="AAA+_ATPase"/>
</dbReference>
<dbReference type="RefSeq" id="WP_380761148.1">
    <property type="nucleotide sequence ID" value="NZ_JBHSRF010000080.1"/>
</dbReference>
<feature type="compositionally biased region" description="Low complexity" evidence="1">
    <location>
        <begin position="139"/>
        <end position="153"/>
    </location>
</feature>
<feature type="compositionally biased region" description="Low complexity" evidence="1">
    <location>
        <begin position="276"/>
        <end position="290"/>
    </location>
</feature>
<evidence type="ECO:0000313" key="4">
    <source>
        <dbReference type="Proteomes" id="UP001596137"/>
    </source>
</evidence>
<gene>
    <name evidence="3" type="ORF">ACFP1K_33875</name>
</gene>
<keyword evidence="4" id="KW-1185">Reference proteome</keyword>
<feature type="domain" description="AAA+ ATPase" evidence="2">
    <location>
        <begin position="367"/>
        <end position="541"/>
    </location>
</feature>
<dbReference type="SUPFAM" id="SSF52540">
    <property type="entry name" value="P-loop containing nucleoside triphosphate hydrolases"/>
    <property type="match status" value="1"/>
</dbReference>
<dbReference type="PANTHER" id="PTHR42698:SF1">
    <property type="entry name" value="GTPASE ERA, MITOCHONDRIAL"/>
    <property type="match status" value="1"/>
</dbReference>
<evidence type="ECO:0000259" key="2">
    <source>
        <dbReference type="SMART" id="SM00382"/>
    </source>
</evidence>
<sequence>MTSTAKKAGRVDEHAARPDDAAVEGVVPETPEEQTMTFQAIADSEPGVEAHAATTTEAEPDSQPVAEGDGTTGTAPPASEPSRTGPESLADAPDGTTGRGGTPAGDPAAPEAEAGSTEPSPVDGPDGAATAVPADDEPGPAAAGDEPAYPGDATDMTDMESHVPEGEAASPTPKGDAGSSAPDSKAESPGPDGEAGSPGPDGEAGSPGPDGGAGSSDLNIGMASSGSNDETGPSELNIGMASSSAHDETGPSGPQGADGSPAPEGEDESPAPEGDAGSPAPEGQGEAPAPEGDDGGLFQPAERVREVPLPKPVSRALTAALAGLKNSVTGLRLGLDVPGVAEARKAQTEILAQLEDYVIPRVHMSTAPALIAVVGSTGAGKSTLVNTLAAAKVSLTGVRRPTTGTPVLVCHPDDRDWFAKGDVLGGLVRVDRPGGDGTLDTIVLTASERLPNGVALLDTPDIDSVVERHHETARRMLDAADLWIFVTTASRYADAPAWELLRLAKERGARLAIVLSRVPEKSRDVIDKHFARMLQEYGLGDVERFVVEESTVTAGRLADADVADLRMWLTDLSVDEQRREQAVRATLDGVLNSFRARVPALARHLEAQVAFRAQLRTDVDAAYMGALAWIDEATGDGSLLRGEVLARWQDFAGSGDLMKTIHLRRPGRLASKAGQQAPARLRAFKSALRAGLESVIVTAAQRAAEEVVNRWRQREGAGDRLAATPGLARPSDELVRRAGRMVGAWQEHVVAQIRSGGVAKRSVAKVVAFDEEALSLVFMVGLLGYGNSDVAANSGTTTLPERLLRGVLGAEALRSVGTRARTDLRARVSVLFDEETMRYVQVLDEAGIPDEAAAKRLYQAAYNLEVAR</sequence>